<dbReference type="PROSITE" id="PS51257">
    <property type="entry name" value="PROKAR_LIPOPROTEIN"/>
    <property type="match status" value="1"/>
</dbReference>
<accession>A0A5C8D7E9</accession>
<reference evidence="1 2" key="1">
    <citation type="journal article" date="1992" name="Lakartidningen">
        <title>[Penicillin V and not amoxicillin is the first choice preparation in acute otitis].</title>
        <authorList>
            <person name="Kamme C."/>
            <person name="Lundgren K."/>
            <person name="Prellner K."/>
        </authorList>
    </citation>
    <scope>NUCLEOTIDE SEQUENCE [LARGE SCALE GENOMIC DNA]</scope>
    <source>
        <strain evidence="1 2">513A</strain>
    </source>
</reference>
<comment type="caution">
    <text evidence="1">The sequence shown here is derived from an EMBL/GenBank/DDBJ whole genome shotgun (WGS) entry which is preliminary data.</text>
</comment>
<proteinExistence type="predicted"/>
<dbReference type="Proteomes" id="UP000324638">
    <property type="component" value="Unassembled WGS sequence"/>
</dbReference>
<sequence>MRINYFIILLTILSLFILSCLPKPPITPAKVIAELELNKDITVYSNDIVDLDSPKVYNVNGQYYFGDFYYINNNIVYALDLSNSRIIIAESDNIKYIPLEYKNLEKSKISLIDNNQNIYITGHETRYIGNVVVSNITMSLPSESPTAEGDEVSHRGTYTIIVTNTNYTKVGFVSLNKISPEGKILYSVDSIIENEYESLEKLFSLNDDKFAVLKRDKNRIPIINIYDINTGKIENEYLLSSIEYADTNTMSYREIIDCVYIFEKQLIAILTMNIVNGKHKEDTIYTTEINNFNLKESYKIPSRDNSLAVGISSSGRVTYTGINNGMYFFIRTNPFLSQNYSKEYMGVDGLNKLRGINIFNDSIYGFLIENDKIKFQNY</sequence>
<name>A0A5C8D7E9_9SPIR</name>
<dbReference type="RefSeq" id="WP_147739346.1">
    <property type="nucleotide sequence ID" value="NZ_SAXU01000001.1"/>
</dbReference>
<protein>
    <recommendedName>
        <fullName evidence="3">Lipoprotein</fullName>
    </recommendedName>
</protein>
<dbReference type="EMBL" id="SAXU01000001">
    <property type="protein sequence ID" value="TXJ21377.1"/>
    <property type="molecule type" value="Genomic_DNA"/>
</dbReference>
<evidence type="ECO:0000313" key="1">
    <source>
        <dbReference type="EMBL" id="TXJ21377.1"/>
    </source>
</evidence>
<evidence type="ECO:0008006" key="3">
    <source>
        <dbReference type="Google" id="ProtNLM"/>
    </source>
</evidence>
<dbReference type="AlphaFoldDB" id="A0A5C8D7E9"/>
<gene>
    <name evidence="1" type="ORF">EPJ79_09700</name>
</gene>
<organism evidence="1 2">
    <name type="scientific">Brachyspira aalborgi</name>
    <dbReference type="NCBI Taxonomy" id="29522"/>
    <lineage>
        <taxon>Bacteria</taxon>
        <taxon>Pseudomonadati</taxon>
        <taxon>Spirochaetota</taxon>
        <taxon>Spirochaetia</taxon>
        <taxon>Brachyspirales</taxon>
        <taxon>Brachyspiraceae</taxon>
        <taxon>Brachyspira</taxon>
    </lineage>
</organism>
<evidence type="ECO:0000313" key="2">
    <source>
        <dbReference type="Proteomes" id="UP000324638"/>
    </source>
</evidence>